<feature type="compositionally biased region" description="Polar residues" evidence="1">
    <location>
        <begin position="343"/>
        <end position="352"/>
    </location>
</feature>
<evidence type="ECO:0000256" key="2">
    <source>
        <dbReference type="SAM" id="SignalP"/>
    </source>
</evidence>
<evidence type="ECO:0000313" key="3">
    <source>
        <dbReference type="EMBL" id="GAV70573.1"/>
    </source>
</evidence>
<sequence length="408" mass="44279">PLSRNLLLWFFASRLSDLSFSLLFDIGLLSGSTMSTRSGRTFGTQADTANVQPSKTQVVENLIADVAAGLHHCGVPMRVFNKTSFLLHGMTSRYYAKLLKIFTGKTGAELEAMLAVGSRQKFWTTLSGMNMEGWLKFVDFIRTPEGQKLWAEIIHEQKLQQRGGGTFSIKEVASMNAFEVQTNDMIQVEKNVRVTSEEEIQAFVQQRREQLAADLLACKTNFSPAADYIPLSNRSLNMQCWAMYHDVQGLTGPGNAIPTNEQLETAFITYGQAVKNRHLTDFLQQGNNRDKLVTYVKAKVLKLKGEGDFRGATRLAKELAAMGVQAAVEMAEGIQDEDDEQNPDGQGVNQPGDNVFDNVVIPSGFGAGTSTGGAGGPTGTQSRQGGGGAGESSLPPLRQFSPGGSSSH</sequence>
<reference evidence="4" key="1">
    <citation type="submission" date="2016-04" db="EMBL/GenBank/DDBJ databases">
        <title>Cephalotus genome sequencing.</title>
        <authorList>
            <person name="Fukushima K."/>
            <person name="Hasebe M."/>
            <person name="Fang X."/>
        </authorList>
    </citation>
    <scope>NUCLEOTIDE SEQUENCE [LARGE SCALE GENOMIC DNA]</scope>
    <source>
        <strain evidence="4">cv. St1</strain>
    </source>
</reference>
<feature type="chain" id="PRO_5013111880" evidence="2">
    <location>
        <begin position="22"/>
        <end position="408"/>
    </location>
</feature>
<dbReference type="InParanoid" id="A0A1Q3BS39"/>
<dbReference type="OrthoDB" id="1573354at2759"/>
<feature type="signal peptide" evidence="2">
    <location>
        <begin position="1"/>
        <end position="21"/>
    </location>
</feature>
<feature type="region of interest" description="Disordered" evidence="1">
    <location>
        <begin position="336"/>
        <end position="408"/>
    </location>
</feature>
<dbReference type="EMBL" id="BDDD01000823">
    <property type="protein sequence ID" value="GAV70573.1"/>
    <property type="molecule type" value="Genomic_DNA"/>
</dbReference>
<protein>
    <submittedName>
        <fullName evidence="3">Uncharacterized protein</fullName>
    </submittedName>
</protein>
<evidence type="ECO:0000313" key="4">
    <source>
        <dbReference type="Proteomes" id="UP000187406"/>
    </source>
</evidence>
<dbReference type="AlphaFoldDB" id="A0A1Q3BS39"/>
<accession>A0A1Q3BS39</accession>
<keyword evidence="4" id="KW-1185">Reference proteome</keyword>
<dbReference type="Proteomes" id="UP000187406">
    <property type="component" value="Unassembled WGS sequence"/>
</dbReference>
<keyword evidence="2" id="KW-0732">Signal</keyword>
<feature type="compositionally biased region" description="Gly residues" evidence="1">
    <location>
        <begin position="365"/>
        <end position="390"/>
    </location>
</feature>
<name>A0A1Q3BS39_CEPFO</name>
<comment type="caution">
    <text evidence="3">The sequence shown here is derived from an EMBL/GenBank/DDBJ whole genome shotgun (WGS) entry which is preliminary data.</text>
</comment>
<feature type="non-terminal residue" evidence="3">
    <location>
        <position position="1"/>
    </location>
</feature>
<gene>
    <name evidence="3" type="ORF">CFOL_v3_14071</name>
</gene>
<proteinExistence type="predicted"/>
<organism evidence="3 4">
    <name type="scientific">Cephalotus follicularis</name>
    <name type="common">Albany pitcher plant</name>
    <dbReference type="NCBI Taxonomy" id="3775"/>
    <lineage>
        <taxon>Eukaryota</taxon>
        <taxon>Viridiplantae</taxon>
        <taxon>Streptophyta</taxon>
        <taxon>Embryophyta</taxon>
        <taxon>Tracheophyta</taxon>
        <taxon>Spermatophyta</taxon>
        <taxon>Magnoliopsida</taxon>
        <taxon>eudicotyledons</taxon>
        <taxon>Gunneridae</taxon>
        <taxon>Pentapetalae</taxon>
        <taxon>rosids</taxon>
        <taxon>fabids</taxon>
        <taxon>Oxalidales</taxon>
        <taxon>Cephalotaceae</taxon>
        <taxon>Cephalotus</taxon>
    </lineage>
</organism>
<evidence type="ECO:0000256" key="1">
    <source>
        <dbReference type="SAM" id="MobiDB-lite"/>
    </source>
</evidence>